<organism evidence="1 2">
    <name type="scientific">Esox lucius</name>
    <name type="common">Northern pike</name>
    <dbReference type="NCBI Taxonomy" id="8010"/>
    <lineage>
        <taxon>Eukaryota</taxon>
        <taxon>Metazoa</taxon>
        <taxon>Chordata</taxon>
        <taxon>Craniata</taxon>
        <taxon>Vertebrata</taxon>
        <taxon>Euteleostomi</taxon>
        <taxon>Actinopterygii</taxon>
        <taxon>Neopterygii</taxon>
        <taxon>Teleostei</taxon>
        <taxon>Protacanthopterygii</taxon>
        <taxon>Esociformes</taxon>
        <taxon>Esocidae</taxon>
        <taxon>Esox</taxon>
    </lineage>
</organism>
<protein>
    <submittedName>
        <fullName evidence="1">Uncharacterized protein</fullName>
    </submittedName>
</protein>
<reference evidence="1" key="2">
    <citation type="submission" date="2020-02" db="EMBL/GenBank/DDBJ databases">
        <title>Esox lucius (northern pike) genome, fEsoLuc1, primary haplotype.</title>
        <authorList>
            <person name="Myers G."/>
            <person name="Karagic N."/>
            <person name="Meyer A."/>
            <person name="Pippel M."/>
            <person name="Reichard M."/>
            <person name="Winkler S."/>
            <person name="Tracey A."/>
            <person name="Sims Y."/>
            <person name="Howe K."/>
            <person name="Rhie A."/>
            <person name="Formenti G."/>
            <person name="Durbin R."/>
            <person name="Fedrigo O."/>
            <person name="Jarvis E.D."/>
        </authorList>
    </citation>
    <scope>NUCLEOTIDE SEQUENCE [LARGE SCALE GENOMIC DNA]</scope>
</reference>
<sequence>MAKVGVAQQCDLLTILESALENTVAIDCYTVTNNKATLVEKKTLDHNPDILDIKMLLLENGRASEILPEDKLIKATVSELKSKITYSDNTQLKLDVLVIPSFLEKYLEDRLPVFVQNALKAIMMTQGRDGVLEKNKRWGDGLQQFLEIKHHLAITPLSNVTNYLSNFH</sequence>
<reference evidence="1" key="3">
    <citation type="submission" date="2025-08" db="UniProtKB">
        <authorList>
            <consortium name="Ensembl"/>
        </authorList>
    </citation>
    <scope>IDENTIFICATION</scope>
</reference>
<dbReference type="InParanoid" id="A0A6Q2YLR0"/>
<evidence type="ECO:0000313" key="2">
    <source>
        <dbReference type="Proteomes" id="UP000265140"/>
    </source>
</evidence>
<reference evidence="1" key="4">
    <citation type="submission" date="2025-09" db="UniProtKB">
        <authorList>
            <consortium name="Ensembl"/>
        </authorList>
    </citation>
    <scope>IDENTIFICATION</scope>
</reference>
<name>A0A6Q2YLR0_ESOLU</name>
<dbReference type="Ensembl" id="ENSELUT00000068913.2">
    <property type="protein sequence ID" value="ENSELUP00000066392.1"/>
    <property type="gene ID" value="ENSELUG00000025715.2"/>
</dbReference>
<dbReference type="Proteomes" id="UP000265140">
    <property type="component" value="Chromosome 14"/>
</dbReference>
<proteinExistence type="predicted"/>
<dbReference type="AlphaFoldDB" id="A0A6Q2YLR0"/>
<dbReference type="Bgee" id="ENSELUG00000025715">
    <property type="expression patterns" value="Expressed in camera-type eye and 15 other cell types or tissues"/>
</dbReference>
<keyword evidence="2" id="KW-1185">Reference proteome</keyword>
<accession>A0A6Q2YLR0</accession>
<evidence type="ECO:0000313" key="1">
    <source>
        <dbReference type="Ensembl" id="ENSELUP00000066392.1"/>
    </source>
</evidence>
<reference evidence="2" key="1">
    <citation type="journal article" date="2014" name="PLoS ONE">
        <title>The genome and linkage map of the northern pike (Esox lucius): conserved synteny revealed between the salmonid sister group and the Neoteleostei.</title>
        <authorList>
            <person name="Rondeau E.B."/>
            <person name="Minkley D.R."/>
            <person name="Leong J.S."/>
            <person name="Messmer A.M."/>
            <person name="Jantzen J.R."/>
            <person name="von Schalburg K.R."/>
            <person name="Lemon C."/>
            <person name="Bird N.H."/>
            <person name="Koop B.F."/>
        </authorList>
    </citation>
    <scope>NUCLEOTIDE SEQUENCE</scope>
</reference>